<dbReference type="InterPro" id="IPR024964">
    <property type="entry name" value="CTLH/CRA"/>
</dbReference>
<feature type="domain" description="RING-Gid-type" evidence="11">
    <location>
        <begin position="403"/>
        <end position="464"/>
    </location>
</feature>
<dbReference type="OrthoDB" id="1933455at2759"/>
<evidence type="ECO:0000256" key="8">
    <source>
        <dbReference type="PROSITE-ProRule" id="PRU01215"/>
    </source>
</evidence>
<comment type="subcellular location">
    <subcellularLocation>
        <location evidence="2">Cytoplasm</location>
    </subcellularLocation>
</comment>
<dbReference type="GeneID" id="34555154"/>
<dbReference type="PANTHER" id="PTHR12170:SF2">
    <property type="entry name" value="E3 UBIQUITIN-PROTEIN TRANSFERASE MAEA"/>
    <property type="match status" value="1"/>
</dbReference>
<evidence type="ECO:0000256" key="1">
    <source>
        <dbReference type="ARBA" id="ARBA00002343"/>
    </source>
</evidence>
<feature type="region of interest" description="Disordered" evidence="9">
    <location>
        <begin position="25"/>
        <end position="52"/>
    </location>
</feature>
<dbReference type="Pfam" id="PF10607">
    <property type="entry name" value="CTLH"/>
    <property type="match status" value="1"/>
</dbReference>
<dbReference type="SMART" id="SM00668">
    <property type="entry name" value="CTLH"/>
    <property type="match status" value="1"/>
</dbReference>
<keyword evidence="13" id="KW-1185">Reference proteome</keyword>
<evidence type="ECO:0000313" key="13">
    <source>
        <dbReference type="Proteomes" id="UP000176998"/>
    </source>
</evidence>
<keyword evidence="6 8" id="KW-0863">Zinc-finger</keyword>
<proteinExistence type="inferred from homology"/>
<keyword evidence="7" id="KW-0862">Zinc</keyword>
<comment type="similarity">
    <text evidence="3">Belongs to the FYV10 family.</text>
</comment>
<comment type="function">
    <text evidence="1">Involved in the proteasome-dependent degradation of fructose-1,6-bisphosphatase.</text>
</comment>
<evidence type="ECO:0008006" key="14">
    <source>
        <dbReference type="Google" id="ProtNLM"/>
    </source>
</evidence>
<reference evidence="12 13" key="1">
    <citation type="submission" date="2016-09" db="EMBL/GenBank/DDBJ databases">
        <authorList>
            <person name="Capua I."/>
            <person name="De Benedictis P."/>
            <person name="Joannis T."/>
            <person name="Lombin L.H."/>
            <person name="Cattoli G."/>
        </authorList>
    </citation>
    <scope>NUCLEOTIDE SEQUENCE [LARGE SCALE GENOMIC DNA]</scope>
    <source>
        <strain evidence="12 13">IMI 309357</strain>
    </source>
</reference>
<feature type="zinc finger region" description="RING-Gid-type" evidence="8">
    <location>
        <begin position="403"/>
        <end position="464"/>
    </location>
</feature>
<dbReference type="STRING" id="1209926.A0A1G4BMR7"/>
<dbReference type="PROSITE" id="PS50897">
    <property type="entry name" value="CTLH"/>
    <property type="match status" value="1"/>
</dbReference>
<dbReference type="GO" id="GO:0008270">
    <property type="term" value="F:zinc ion binding"/>
    <property type="evidence" value="ECO:0007669"/>
    <property type="project" value="UniProtKB-KW"/>
</dbReference>
<dbReference type="GO" id="GO:0005737">
    <property type="term" value="C:cytoplasm"/>
    <property type="evidence" value="ECO:0007669"/>
    <property type="project" value="UniProtKB-SubCell"/>
</dbReference>
<evidence type="ECO:0000256" key="7">
    <source>
        <dbReference type="ARBA" id="ARBA00022833"/>
    </source>
</evidence>
<dbReference type="AlphaFoldDB" id="A0A1G4BMR7"/>
<dbReference type="RefSeq" id="XP_022479735.1">
    <property type="nucleotide sequence ID" value="XM_022613644.1"/>
</dbReference>
<dbReference type="GO" id="GO:0005634">
    <property type="term" value="C:nucleus"/>
    <property type="evidence" value="ECO:0007669"/>
    <property type="project" value="TreeGrafter"/>
</dbReference>
<evidence type="ECO:0000256" key="3">
    <source>
        <dbReference type="ARBA" id="ARBA00010615"/>
    </source>
</evidence>
<accession>A0A1G4BMR7</accession>
<keyword evidence="5" id="KW-0479">Metal-binding</keyword>
<dbReference type="GO" id="GO:0034657">
    <property type="term" value="C:GID complex"/>
    <property type="evidence" value="ECO:0007669"/>
    <property type="project" value="TreeGrafter"/>
</dbReference>
<keyword evidence="4" id="KW-0963">Cytoplasm</keyword>
<dbReference type="InterPro" id="IPR045098">
    <property type="entry name" value="Fyv10_fam"/>
</dbReference>
<gene>
    <name evidence="12" type="ORF">CORC01_01992</name>
</gene>
<dbReference type="PROSITE" id="PS50896">
    <property type="entry name" value="LISH"/>
    <property type="match status" value="1"/>
</dbReference>
<dbReference type="Proteomes" id="UP000176998">
    <property type="component" value="Unassembled WGS sequence"/>
</dbReference>
<feature type="domain" description="CTLH" evidence="10">
    <location>
        <begin position="229"/>
        <end position="286"/>
    </location>
</feature>
<dbReference type="PANTHER" id="PTHR12170">
    <property type="entry name" value="MACROPHAGE ERYTHROBLAST ATTACHER-RELATED"/>
    <property type="match status" value="1"/>
</dbReference>
<organism evidence="12 13">
    <name type="scientific">Colletotrichum orchidophilum</name>
    <dbReference type="NCBI Taxonomy" id="1209926"/>
    <lineage>
        <taxon>Eukaryota</taxon>
        <taxon>Fungi</taxon>
        <taxon>Dikarya</taxon>
        <taxon>Ascomycota</taxon>
        <taxon>Pezizomycotina</taxon>
        <taxon>Sordariomycetes</taxon>
        <taxon>Hypocreomycetidae</taxon>
        <taxon>Glomerellales</taxon>
        <taxon>Glomerellaceae</taxon>
        <taxon>Colletotrichum</taxon>
    </lineage>
</organism>
<dbReference type="EMBL" id="MJBS01000011">
    <property type="protein sequence ID" value="OHF02596.1"/>
    <property type="molecule type" value="Genomic_DNA"/>
</dbReference>
<name>A0A1G4BMR7_9PEZI</name>
<dbReference type="InterPro" id="IPR006594">
    <property type="entry name" value="LisH"/>
</dbReference>
<dbReference type="SMART" id="SM00757">
    <property type="entry name" value="CRA"/>
    <property type="match status" value="1"/>
</dbReference>
<dbReference type="InterPro" id="IPR044063">
    <property type="entry name" value="ZF_RING_GID"/>
</dbReference>
<dbReference type="SMART" id="SM00667">
    <property type="entry name" value="LisH"/>
    <property type="match status" value="1"/>
</dbReference>
<evidence type="ECO:0000256" key="4">
    <source>
        <dbReference type="ARBA" id="ARBA00022490"/>
    </source>
</evidence>
<evidence type="ECO:0000256" key="6">
    <source>
        <dbReference type="ARBA" id="ARBA00022771"/>
    </source>
</evidence>
<evidence type="ECO:0000259" key="11">
    <source>
        <dbReference type="PROSITE" id="PS51867"/>
    </source>
</evidence>
<sequence>MKDLVSVFIGRISVSVLRPPNYQPPTTSDLLFEPHQRHQRSTSILRRDENSKEVRQSIDTSVTVAKMGDHEHATIKHQDHLLLDQPLLRLPYELLRKNFRSAHFTVEKESTAIKTLLKETATASVNSRASPDDVLHNLDIMIARMRGVKRKLTAHAEEEARLTRQSGARISHLGDLYGMHSVDDVKYEAWSRARLDRLLVDYLLRHGYNESAQALTTERNMDDLVDVETFVQMSRIQESLRGKSVVEALAWCQDNKKELRKMDSNLEFMLRFQQYIELVRTQSQPKLLEAITHAKKYLAPFKATYPDELRKAFGLLAYPPNAANAVYSDLYSPERWNTLADLFTRTHNSLLALPSYPLLHIALSSGLSALKTPACHSLNSSHVAADANTATNASATAGTQSVCPICSTELNDLARNVPYAHHTKSYVEHDLLLLPNSRAYGKERLEDYAKKSGLPPDQVKDLRTGEIYPMDKLKKVFIT</sequence>
<comment type="caution">
    <text evidence="12">The sequence shown here is derived from an EMBL/GenBank/DDBJ whole genome shotgun (WGS) entry which is preliminary data.</text>
</comment>
<evidence type="ECO:0000256" key="2">
    <source>
        <dbReference type="ARBA" id="ARBA00004496"/>
    </source>
</evidence>
<dbReference type="InterPro" id="IPR013144">
    <property type="entry name" value="CRA_dom"/>
</dbReference>
<dbReference type="PROSITE" id="PS51867">
    <property type="entry name" value="ZF_RING_GID"/>
    <property type="match status" value="1"/>
</dbReference>
<evidence type="ECO:0000256" key="9">
    <source>
        <dbReference type="SAM" id="MobiDB-lite"/>
    </source>
</evidence>
<dbReference type="GO" id="GO:0061630">
    <property type="term" value="F:ubiquitin protein ligase activity"/>
    <property type="evidence" value="ECO:0007669"/>
    <property type="project" value="InterPro"/>
</dbReference>
<evidence type="ECO:0000259" key="10">
    <source>
        <dbReference type="PROSITE" id="PS50897"/>
    </source>
</evidence>
<dbReference type="InterPro" id="IPR006595">
    <property type="entry name" value="CTLH_C"/>
</dbReference>
<evidence type="ECO:0000313" key="12">
    <source>
        <dbReference type="EMBL" id="OHF02596.1"/>
    </source>
</evidence>
<evidence type="ECO:0000256" key="5">
    <source>
        <dbReference type="ARBA" id="ARBA00022723"/>
    </source>
</evidence>
<protein>
    <recommendedName>
        <fullName evidence="14">Negative regulation of gluconeogenesis</fullName>
    </recommendedName>
</protein>
<dbReference type="GO" id="GO:0043161">
    <property type="term" value="P:proteasome-mediated ubiquitin-dependent protein catabolic process"/>
    <property type="evidence" value="ECO:0007669"/>
    <property type="project" value="InterPro"/>
</dbReference>